<dbReference type="Pfam" id="PF12796">
    <property type="entry name" value="Ank_2"/>
    <property type="match status" value="4"/>
</dbReference>
<protein>
    <submittedName>
        <fullName evidence="6">Uncharacterized protein</fullName>
    </submittedName>
</protein>
<evidence type="ECO:0000259" key="4">
    <source>
        <dbReference type="Pfam" id="PF18738"/>
    </source>
</evidence>
<dbReference type="SUPFAM" id="SSF48403">
    <property type="entry name" value="Ankyrin repeat"/>
    <property type="match status" value="2"/>
</dbReference>
<keyword evidence="7" id="KW-1185">Reference proteome</keyword>
<dbReference type="Pfam" id="PF20720">
    <property type="entry name" value="nSTAND3"/>
    <property type="match status" value="1"/>
</dbReference>
<feature type="repeat" description="ANK" evidence="3">
    <location>
        <begin position="777"/>
        <end position="809"/>
    </location>
</feature>
<feature type="repeat" description="ANK" evidence="3">
    <location>
        <begin position="711"/>
        <end position="743"/>
    </location>
</feature>
<feature type="repeat" description="ANK" evidence="3">
    <location>
        <begin position="678"/>
        <end position="710"/>
    </location>
</feature>
<evidence type="ECO:0000256" key="3">
    <source>
        <dbReference type="PROSITE-ProRule" id="PRU00023"/>
    </source>
</evidence>
<evidence type="ECO:0000313" key="6">
    <source>
        <dbReference type="EMBL" id="CAC5364619.1"/>
    </source>
</evidence>
<feature type="repeat" description="ANK" evidence="3">
    <location>
        <begin position="843"/>
        <end position="875"/>
    </location>
</feature>
<feature type="repeat" description="ANK" evidence="3">
    <location>
        <begin position="1041"/>
        <end position="1073"/>
    </location>
</feature>
<feature type="repeat" description="ANK" evidence="3">
    <location>
        <begin position="645"/>
        <end position="677"/>
    </location>
</feature>
<keyword evidence="2 3" id="KW-0040">ANK repeat</keyword>
<evidence type="ECO:0000256" key="2">
    <source>
        <dbReference type="ARBA" id="ARBA00023043"/>
    </source>
</evidence>
<evidence type="ECO:0000259" key="5">
    <source>
        <dbReference type="Pfam" id="PF20720"/>
    </source>
</evidence>
<dbReference type="InterPro" id="IPR041249">
    <property type="entry name" value="HEPN_DZIP3"/>
</dbReference>
<organism evidence="6 7">
    <name type="scientific">Mytilus coruscus</name>
    <name type="common">Sea mussel</name>
    <dbReference type="NCBI Taxonomy" id="42192"/>
    <lineage>
        <taxon>Eukaryota</taxon>
        <taxon>Metazoa</taxon>
        <taxon>Spiralia</taxon>
        <taxon>Lophotrochozoa</taxon>
        <taxon>Mollusca</taxon>
        <taxon>Bivalvia</taxon>
        <taxon>Autobranchia</taxon>
        <taxon>Pteriomorphia</taxon>
        <taxon>Mytilida</taxon>
        <taxon>Mytiloidea</taxon>
        <taxon>Mytilidae</taxon>
        <taxon>Mytilinae</taxon>
        <taxon>Mytilus</taxon>
    </lineage>
</organism>
<keyword evidence="1" id="KW-0677">Repeat</keyword>
<name>A0A6J8AB78_MYTCO</name>
<feature type="repeat" description="ANK" evidence="3">
    <location>
        <begin position="876"/>
        <end position="908"/>
    </location>
</feature>
<sequence>MIAYINWRGGNKSSGNVIENWCRDEPDSKTFDLTLMTTLLRNLTSMTPPFCGFEHLPPATETTTAADLARLKHYRNNLSHLDDSKIDISYFNIAWNDITSAIERLGGEQMKQECDRMKTKPLDQTNKEILMVIKNSCNEIRELKESIESLKLLHIEIKKSHALLQENHAAVTKAMEEHYISQKDTVPWNIRVRINDTITAWKETDDKTFINTRAAQCVLKCIQENDCVTITGSSGVGKMSTLRHTVIQLAAEDYDVILVTEPGDIVRFNNPYKKTLFCIDDLCGNFSVDQSDIKRWEPIIKNIKQILNEKQTKILAACRLQVYQDEKFDALSVFKSCVCNMLSENMCLSKIEKQSIAEFYLQTKASAIGDIDDSYDCFPLLCKLCYDNPELNVTEFFQNPYSVYEAEIDNLLKKGYFTKYCALALCVMFNNKLNAKLLTEDIDEITKTIIENTCESCKLDRGTSRLVLKNELDLLTHTFIKKEHNVYKTIHDKIFDFLAFYFGQTIFQCLIKNADNGLIKTRFLLEKRDDMDQLITVIPQEYQQIYIQRITEDWSKGNVQDVFNNINMRTPQFRQKYLRHLNTLNISYQKKLANICDKRKLCKNFSTRFDDTYDTALLHCCDMGDISLIKWCCNHGADVNRCSYKGQSPVMIGCAHGHTEIVKMLLDRRADFHKCDSLGESSVMKACEHGHTEILKMLLDKEGDCNKCDNLNRSPVMKACSHGHEGIVKMMLDKGADFDKCDSLGVSPVMTACEHGHTGILKMLLDRGADRNKCDNLDRSPVMKACIHGRIEIVKMMLDRRADFNKCDSLRRSPLFMSCKHGHTHIVRMLLDREADYNKCNSLGQSPVMEAYKDGQTEILKMLLDRGADYNKCDDWDQSPVMKACKHGHTEILTMLLDRGVDYNKCDSLGESPVMKACEHGHIEILAMLLEQGVDYNKCNNLGGSPVMKACEHGHIETVKMLLDRGADYNKCDSLGESPVMKACEHGHTEILKMLLDRDVDCSICDSLGKSLVYTACKHGHTEILKMLLDKGADYDKCDKWDRSPVMKACRHGHSEILDILLDRGADYNKCDCCDRSPLLLACIHGHTDILKMLLDRGADYNKYDNLSEPPIMKACEHGHIEILAMLLEQGVDYNKCNNLGGSPVMKACEHGHIETVKMLLDREQIIINVIAWESHL</sequence>
<evidence type="ECO:0000313" key="7">
    <source>
        <dbReference type="Proteomes" id="UP000507470"/>
    </source>
</evidence>
<gene>
    <name evidence="6" type="ORF">MCOR_5601</name>
</gene>
<dbReference type="InterPro" id="IPR049050">
    <property type="entry name" value="nSTAND3"/>
</dbReference>
<feature type="repeat" description="ANK" evidence="3">
    <location>
        <begin position="1074"/>
        <end position="1106"/>
    </location>
</feature>
<dbReference type="PANTHER" id="PTHR24198">
    <property type="entry name" value="ANKYRIN REPEAT AND PROTEIN KINASE DOMAIN-CONTAINING PROTEIN"/>
    <property type="match status" value="1"/>
</dbReference>
<dbReference type="Proteomes" id="UP000507470">
    <property type="component" value="Unassembled WGS sequence"/>
</dbReference>
<feature type="repeat" description="ANK" evidence="3">
    <location>
        <begin position="1008"/>
        <end position="1040"/>
    </location>
</feature>
<dbReference type="PROSITE" id="PS50088">
    <property type="entry name" value="ANK_REPEAT"/>
    <property type="match status" value="15"/>
</dbReference>
<dbReference type="PROSITE" id="PS50297">
    <property type="entry name" value="ANK_REP_REGION"/>
    <property type="match status" value="11"/>
</dbReference>
<feature type="repeat" description="ANK" evidence="3">
    <location>
        <begin position="909"/>
        <end position="941"/>
    </location>
</feature>
<dbReference type="OrthoDB" id="1577640at2759"/>
<feature type="repeat" description="ANK" evidence="3">
    <location>
        <begin position="744"/>
        <end position="776"/>
    </location>
</feature>
<dbReference type="InterPro" id="IPR002110">
    <property type="entry name" value="Ankyrin_rpt"/>
</dbReference>
<dbReference type="Pfam" id="PF18738">
    <property type="entry name" value="HEPN_DZIP3"/>
    <property type="match status" value="1"/>
</dbReference>
<dbReference type="Pfam" id="PF13637">
    <property type="entry name" value="Ank_4"/>
    <property type="match status" value="3"/>
</dbReference>
<proteinExistence type="predicted"/>
<feature type="repeat" description="ANK" evidence="3">
    <location>
        <begin position="810"/>
        <end position="842"/>
    </location>
</feature>
<dbReference type="Gene3D" id="1.25.40.20">
    <property type="entry name" value="Ankyrin repeat-containing domain"/>
    <property type="match status" value="3"/>
</dbReference>
<feature type="repeat" description="ANK" evidence="3">
    <location>
        <begin position="1107"/>
        <end position="1139"/>
    </location>
</feature>
<feature type="repeat" description="ANK" evidence="3">
    <location>
        <begin position="975"/>
        <end position="1007"/>
    </location>
</feature>
<dbReference type="SMART" id="SM00248">
    <property type="entry name" value="ANK"/>
    <property type="match status" value="18"/>
</dbReference>
<reference evidence="6 7" key="1">
    <citation type="submission" date="2020-06" db="EMBL/GenBank/DDBJ databases">
        <authorList>
            <person name="Li R."/>
            <person name="Bekaert M."/>
        </authorList>
    </citation>
    <scope>NUCLEOTIDE SEQUENCE [LARGE SCALE GENOMIC DNA]</scope>
    <source>
        <strain evidence="7">wild</strain>
    </source>
</reference>
<dbReference type="AlphaFoldDB" id="A0A6J8AB78"/>
<dbReference type="InterPro" id="IPR036770">
    <property type="entry name" value="Ankyrin_rpt-contain_sf"/>
</dbReference>
<accession>A0A6J8AB78</accession>
<feature type="domain" description="Novel STAND NTPase 3" evidence="5">
    <location>
        <begin position="209"/>
        <end position="361"/>
    </location>
</feature>
<dbReference type="PANTHER" id="PTHR24198:SF165">
    <property type="entry name" value="ANKYRIN REPEAT-CONTAINING PROTEIN-RELATED"/>
    <property type="match status" value="1"/>
</dbReference>
<dbReference type="EMBL" id="CACVKT020001043">
    <property type="protein sequence ID" value="CAC5364619.1"/>
    <property type="molecule type" value="Genomic_DNA"/>
</dbReference>
<feature type="repeat" description="ANK" evidence="3">
    <location>
        <begin position="942"/>
        <end position="974"/>
    </location>
</feature>
<evidence type="ECO:0000256" key="1">
    <source>
        <dbReference type="ARBA" id="ARBA00022737"/>
    </source>
</evidence>
<feature type="domain" description="DZIP3-like HEPN" evidence="4">
    <location>
        <begin position="25"/>
        <end position="127"/>
    </location>
</feature>
<dbReference type="Pfam" id="PF13606">
    <property type="entry name" value="Ank_3"/>
    <property type="match status" value="1"/>
</dbReference>